<dbReference type="OrthoDB" id="8196546at2759"/>
<dbReference type="PANTHER" id="PTHR47027:SF20">
    <property type="entry name" value="REVERSE TRANSCRIPTASE-LIKE PROTEIN WITH RNA-DIRECTED DNA POLYMERASE DOMAIN"/>
    <property type="match status" value="1"/>
</dbReference>
<dbReference type="PANTHER" id="PTHR47027">
    <property type="entry name" value="REVERSE TRANSCRIPTASE DOMAIN-CONTAINING PROTEIN"/>
    <property type="match status" value="1"/>
</dbReference>
<dbReference type="AlphaFoldDB" id="A0A9N9STK4"/>
<protein>
    <submittedName>
        <fullName evidence="1">Uncharacterized protein</fullName>
    </submittedName>
</protein>
<gene>
    <name evidence="1" type="ORF">DIABBA_LOCUS5111</name>
</gene>
<sequence length="210" mass="25264">MNKITYYSQQYGLNINVKKTKLMIISKKRITEEIVTHYNYLGAIIKARSTFNRMGAFFRSLNLSLDTKVRMLRYYVFSVLFYGVKSWTLKDICRKLEAFEMWLYRRILKIPWTDRVTNEEVLKRMNQTREVLITIKSRKLQFFGHIMQNESRYALLQAILQGNIFGKHGLERRRTWLKNLRIWFNTISVQLYRAAAEKIKIAMMIDNIRN</sequence>
<keyword evidence="2" id="KW-1185">Reference proteome</keyword>
<accession>A0A9N9STK4</accession>
<dbReference type="Proteomes" id="UP001153709">
    <property type="component" value="Chromosome 3"/>
</dbReference>
<evidence type="ECO:0000313" key="2">
    <source>
        <dbReference type="Proteomes" id="UP001153709"/>
    </source>
</evidence>
<evidence type="ECO:0000313" key="1">
    <source>
        <dbReference type="EMBL" id="CAG9831529.1"/>
    </source>
</evidence>
<proteinExistence type="predicted"/>
<organism evidence="1 2">
    <name type="scientific">Diabrotica balteata</name>
    <name type="common">Banded cucumber beetle</name>
    <dbReference type="NCBI Taxonomy" id="107213"/>
    <lineage>
        <taxon>Eukaryota</taxon>
        <taxon>Metazoa</taxon>
        <taxon>Ecdysozoa</taxon>
        <taxon>Arthropoda</taxon>
        <taxon>Hexapoda</taxon>
        <taxon>Insecta</taxon>
        <taxon>Pterygota</taxon>
        <taxon>Neoptera</taxon>
        <taxon>Endopterygota</taxon>
        <taxon>Coleoptera</taxon>
        <taxon>Polyphaga</taxon>
        <taxon>Cucujiformia</taxon>
        <taxon>Chrysomeloidea</taxon>
        <taxon>Chrysomelidae</taxon>
        <taxon>Galerucinae</taxon>
        <taxon>Diabroticina</taxon>
        <taxon>Diabroticites</taxon>
        <taxon>Diabrotica</taxon>
    </lineage>
</organism>
<name>A0A9N9STK4_DIABA</name>
<dbReference type="EMBL" id="OU898278">
    <property type="protein sequence ID" value="CAG9831529.1"/>
    <property type="molecule type" value="Genomic_DNA"/>
</dbReference>
<reference evidence="1" key="1">
    <citation type="submission" date="2022-01" db="EMBL/GenBank/DDBJ databases">
        <authorList>
            <person name="King R."/>
        </authorList>
    </citation>
    <scope>NUCLEOTIDE SEQUENCE</scope>
</reference>